<sequence>MTPADCTSTRGEAKGLLGISATTLTFYESLGRLGTIKERKENSLRADFAFSGEGMNWTRDVALSVSGDTLTRLDRGGEEPGGPFTYTRCAS</sequence>
<gene>
    <name evidence="2" type="ORF">GRI40_06510</name>
</gene>
<proteinExistence type="predicted"/>
<evidence type="ECO:0000313" key="3">
    <source>
        <dbReference type="Proteomes" id="UP000439522"/>
    </source>
</evidence>
<name>A0A6I4TC06_9SPHN</name>
<protein>
    <submittedName>
        <fullName evidence="2">Uncharacterized protein</fullName>
    </submittedName>
</protein>
<keyword evidence="3" id="KW-1185">Reference proteome</keyword>
<organism evidence="2 3">
    <name type="scientific">Tsuneonella aeria</name>
    <dbReference type="NCBI Taxonomy" id="1837929"/>
    <lineage>
        <taxon>Bacteria</taxon>
        <taxon>Pseudomonadati</taxon>
        <taxon>Pseudomonadota</taxon>
        <taxon>Alphaproteobacteria</taxon>
        <taxon>Sphingomonadales</taxon>
        <taxon>Erythrobacteraceae</taxon>
        <taxon>Tsuneonella</taxon>
    </lineage>
</organism>
<evidence type="ECO:0000256" key="1">
    <source>
        <dbReference type="SAM" id="MobiDB-lite"/>
    </source>
</evidence>
<dbReference type="Proteomes" id="UP000439522">
    <property type="component" value="Unassembled WGS sequence"/>
</dbReference>
<evidence type="ECO:0000313" key="2">
    <source>
        <dbReference type="EMBL" id="MXO74871.1"/>
    </source>
</evidence>
<accession>A0A6I4TC06</accession>
<dbReference type="OrthoDB" id="6057763at2"/>
<dbReference type="EMBL" id="WTZA01000001">
    <property type="protein sequence ID" value="MXO74871.1"/>
    <property type="molecule type" value="Genomic_DNA"/>
</dbReference>
<dbReference type="AlphaFoldDB" id="A0A6I4TC06"/>
<comment type="caution">
    <text evidence="2">The sequence shown here is derived from an EMBL/GenBank/DDBJ whole genome shotgun (WGS) entry which is preliminary data.</text>
</comment>
<reference evidence="2 3" key="1">
    <citation type="submission" date="2019-12" db="EMBL/GenBank/DDBJ databases">
        <title>Genomic-based taxomic classification of the family Erythrobacteraceae.</title>
        <authorList>
            <person name="Xu L."/>
        </authorList>
    </citation>
    <scope>NUCLEOTIDE SEQUENCE [LARGE SCALE GENOMIC DNA]</scope>
    <source>
        <strain evidence="2 3">100921-2</strain>
    </source>
</reference>
<feature type="region of interest" description="Disordered" evidence="1">
    <location>
        <begin position="72"/>
        <end position="91"/>
    </location>
</feature>